<dbReference type="Pfam" id="PF19917">
    <property type="entry name" value="bpX1"/>
    <property type="match status" value="1"/>
</dbReference>
<reference evidence="3 4" key="2">
    <citation type="submission" date="2019-01" db="EMBL/GenBank/DDBJ databases">
        <title>Tautonia sociabilis, a novel thermotolerant planctomycete of Isosphaeraceae family, isolated from a 4000 m deep subterranean habitat.</title>
        <authorList>
            <person name="Kovaleva O.L."/>
            <person name="Elcheninov A.G."/>
            <person name="Van Heerden E."/>
            <person name="Toshchakov S.V."/>
            <person name="Novikov A."/>
            <person name="Bonch-Osmolovskaya E.A."/>
            <person name="Kublanov I.V."/>
        </authorList>
    </citation>
    <scope>NUCLEOTIDE SEQUENCE [LARGE SCALE GENOMIC DNA]</scope>
    <source>
        <strain evidence="3 4">GM2012</strain>
    </source>
</reference>
<dbReference type="RefSeq" id="WP_126726835.1">
    <property type="nucleotide sequence ID" value="NZ_RYZH01000037.1"/>
</dbReference>
<dbReference type="EMBL" id="RYZH01000037">
    <property type="protein sequence ID" value="RUL85748.1"/>
    <property type="molecule type" value="Genomic_DNA"/>
</dbReference>
<dbReference type="InterPro" id="IPR045554">
    <property type="entry name" value="bpX0"/>
</dbReference>
<evidence type="ECO:0000313" key="4">
    <source>
        <dbReference type="Proteomes" id="UP000280296"/>
    </source>
</evidence>
<evidence type="ECO:0000259" key="2">
    <source>
        <dbReference type="Pfam" id="PF19917"/>
    </source>
</evidence>
<dbReference type="Proteomes" id="UP000280296">
    <property type="component" value="Unassembled WGS sequence"/>
</dbReference>
<organism evidence="3 4">
    <name type="scientific">Tautonia sociabilis</name>
    <dbReference type="NCBI Taxonomy" id="2080755"/>
    <lineage>
        <taxon>Bacteria</taxon>
        <taxon>Pseudomonadati</taxon>
        <taxon>Planctomycetota</taxon>
        <taxon>Planctomycetia</taxon>
        <taxon>Isosphaerales</taxon>
        <taxon>Isosphaeraceae</taxon>
        <taxon>Tautonia</taxon>
    </lineage>
</organism>
<keyword evidence="4" id="KW-1185">Reference proteome</keyword>
<proteinExistence type="predicted"/>
<evidence type="ECO:0000259" key="1">
    <source>
        <dbReference type="Pfam" id="PF19915"/>
    </source>
</evidence>
<dbReference type="OrthoDB" id="242251at2"/>
<accession>A0A432MGV0</accession>
<feature type="domain" description="MoxR-vWA-beta-propeller ternary system" evidence="1">
    <location>
        <begin position="35"/>
        <end position="198"/>
    </location>
</feature>
<dbReference type="InterPro" id="IPR045553">
    <property type="entry name" value="bpX1"/>
</dbReference>
<dbReference type="AlphaFoldDB" id="A0A432MGV0"/>
<evidence type="ECO:0000313" key="3">
    <source>
        <dbReference type="EMBL" id="RUL85748.1"/>
    </source>
</evidence>
<comment type="caution">
    <text evidence="3">The sequence shown here is derived from an EMBL/GenBank/DDBJ whole genome shotgun (WGS) entry which is preliminary data.</text>
</comment>
<name>A0A432MGV0_9BACT</name>
<dbReference type="Pfam" id="PF19915">
    <property type="entry name" value="bpX0"/>
    <property type="match status" value="1"/>
</dbReference>
<sequence length="960" mass="103036">MIPADSYLHIPEAYGRWLGGLRWSDGGEAVEFPSGETFAFSRELSLFLEGFAAGRDPIHFAHILHLMHLLLRGPLNREPAMPMDLVGGFAVLGRPHRNAGAFCSRLCAEVPGLPDPPDVEAVLRLLVAGAAVGDYRELDEDAGLVLWGDYGGGARGGWPGGDRSAPPPIDEPPLPPAHFERLVLERLARQTPEQVRHWFRHGRAPEADASAVADRVEAELPRSFREALEPLLDRPRLAGSAGLLDRLVGALALPPRRLAREALPTGGYADLSHRGLPERLLPSQHAIDPDEFLRRFAEHELLYYRREEPHAPESEELLVLIDQGVRTWGAVRSVLAAAAVALGRLADRRGVGMRLGTSAAPGRLVDPILADPEELASLLEASDLSPHPGPLLASALVEPASPAAGPPRRRDVVLLTHPRSLDEPEVEALARVLPPGDRLFALAVDDRRDVQLAELRRGRPVPLARFRAEPINRSLAPAPSPVPTPAPGDWGGDVEPIGFPFRCPPCGGPPPKGSGPMFAFDEAGEWLAAVGPHGVPHAWRVDGSAAQAWPRGFSGGEVVRTVDALIGVAGGFAVIGRLGDGDRPVAVHYDLISRTVRTYVKYLSDAPVWDWFYLRESHALIARGPDESWYVDLRTGGRYSSQDRCSSEAIARDLARVDALSIPPPRLLTLHDDDTRPSTGPSARLRRATGTITLDGVPLSWRPFRPVSDGQPVLAGRRLERALYRGRTLALYVPGRGGAGASPSCWLLFQGPDPTRLPDRPALGPDDLALSADGALVAVRAGENRYAVHAAADPGPPLLTTPRAGISGRPHIGLGRDWMAIHEGPQVTLVRWDRGALDVRSASIDLASTLSDPTRGGLGSPMLATDRRGHLPAWASYDRRRFKATCRGVGLVAVIDAFGHVALADPSGTLVCILLASRGRLAAWLPDGTRLGPAELTGAPPSPGASARIAEALREASRRA</sequence>
<reference evidence="3 4" key="1">
    <citation type="submission" date="2018-12" db="EMBL/GenBank/DDBJ databases">
        <authorList>
            <person name="Toschakov S.V."/>
        </authorList>
    </citation>
    <scope>NUCLEOTIDE SEQUENCE [LARGE SCALE GENOMIC DNA]</scope>
    <source>
        <strain evidence="3 4">GM2012</strain>
    </source>
</reference>
<gene>
    <name evidence="3" type="ORF">TsocGM_17925</name>
</gene>
<feature type="domain" description="MoxR-vWA-beta-propeller ternary system" evidence="2">
    <location>
        <begin position="882"/>
        <end position="956"/>
    </location>
</feature>
<protein>
    <submittedName>
        <fullName evidence="3">Uncharacterized protein</fullName>
    </submittedName>
</protein>